<evidence type="ECO:0000256" key="4">
    <source>
        <dbReference type="ARBA" id="ARBA00022840"/>
    </source>
</evidence>
<dbReference type="InterPro" id="IPR003439">
    <property type="entry name" value="ABC_transporter-like_ATP-bd"/>
</dbReference>
<name>A0ABP9H3H5_9ACTN</name>
<feature type="transmembrane region" description="Helical" evidence="8">
    <location>
        <begin position="106"/>
        <end position="132"/>
    </location>
</feature>
<dbReference type="PANTHER" id="PTHR43394:SF1">
    <property type="entry name" value="ATP-BINDING CASSETTE SUB-FAMILY B MEMBER 10, MITOCHONDRIAL"/>
    <property type="match status" value="1"/>
</dbReference>
<dbReference type="Proteomes" id="UP001500466">
    <property type="component" value="Unassembled WGS sequence"/>
</dbReference>
<feature type="region of interest" description="Disordered" evidence="7">
    <location>
        <begin position="633"/>
        <end position="654"/>
    </location>
</feature>
<feature type="transmembrane region" description="Helical" evidence="8">
    <location>
        <begin position="295"/>
        <end position="319"/>
    </location>
</feature>
<evidence type="ECO:0000256" key="3">
    <source>
        <dbReference type="ARBA" id="ARBA00022741"/>
    </source>
</evidence>
<feature type="domain" description="ABC transporter" evidence="9">
    <location>
        <begin position="387"/>
        <end position="626"/>
    </location>
</feature>
<dbReference type="PROSITE" id="PS00211">
    <property type="entry name" value="ABC_TRANSPORTER_1"/>
    <property type="match status" value="1"/>
</dbReference>
<evidence type="ECO:0000313" key="11">
    <source>
        <dbReference type="EMBL" id="GAA4960970.1"/>
    </source>
</evidence>
<dbReference type="Pfam" id="PF00005">
    <property type="entry name" value="ABC_tran"/>
    <property type="match status" value="1"/>
</dbReference>
<keyword evidence="4 11" id="KW-0067">ATP-binding</keyword>
<dbReference type="InterPro" id="IPR027417">
    <property type="entry name" value="P-loop_NTPase"/>
</dbReference>
<comment type="caution">
    <text evidence="11">The sequence shown here is derived from an EMBL/GenBank/DDBJ whole genome shotgun (WGS) entry which is preliminary data.</text>
</comment>
<evidence type="ECO:0000313" key="12">
    <source>
        <dbReference type="Proteomes" id="UP001500466"/>
    </source>
</evidence>
<dbReference type="Gene3D" id="1.20.1560.10">
    <property type="entry name" value="ABC transporter type 1, transmembrane domain"/>
    <property type="match status" value="1"/>
</dbReference>
<dbReference type="SUPFAM" id="SSF52540">
    <property type="entry name" value="P-loop containing nucleoside triphosphate hydrolases"/>
    <property type="match status" value="1"/>
</dbReference>
<gene>
    <name evidence="11" type="ORF">GCM10023205_25460</name>
</gene>
<sequence length="654" mass="69947">MTDQDGSEAETASPELAAEELKFSFRGLREESDIRKAISIRSIGGRLPQLIRRSLTLAWRVDRRAVVLLLTFQVLSALLEAFGLLATTRTITELIASGHIADRVQAALPSVLAIATAAALRTVLGIGINMIGSDLEPRIARRAEWMMLEAATEAELSAYDTPGFNDAWDAADRGAVVSPDLVLESQSIMSSAASLLAAAGVLTVLHPVLLPLLLLAVVPQGVAAVAATRENYLSNLEMSADRRALSHLRWHLADKEYADQVRSDTMAPFLLAKYRRHGERVDARVRKSVRTGARYAAVGALMGGAGATLVWGAVVLLLSTGRMSVASAGTAVIALGVATTGLRGIVNWSARLFRTGLYVDDWADFIAKAGGYALARGAAAPPAPDVIRVEGATYGYPDAAKLALDKVDFHVRRGEVVALVGENGSGKTTLAKLIAGLYLPTDGEVTWDGVSTRDLDPHALWAQTSVVPQKVARWPLTARESITLGREDESGDGTILDAAAASGASDVLNELRRGLETLLAPEFWGGQDLSGGQWQRIALARAFYRRAPLLVLDEPTSALDPRAEHRIFAGLRAMAADCAIVLVTHRLTNVAVADRIVVLDHGCVLQEGTFTELTTTPGLFQELWRLQNDRASLPDQRAAQPAEEFDSGIGNSGQ</sequence>
<dbReference type="PANTHER" id="PTHR43394">
    <property type="entry name" value="ATP-DEPENDENT PERMEASE MDL1, MITOCHONDRIAL"/>
    <property type="match status" value="1"/>
</dbReference>
<evidence type="ECO:0000256" key="5">
    <source>
        <dbReference type="ARBA" id="ARBA00022989"/>
    </source>
</evidence>
<keyword evidence="5 8" id="KW-1133">Transmembrane helix</keyword>
<dbReference type="InterPro" id="IPR003593">
    <property type="entry name" value="AAA+_ATPase"/>
</dbReference>
<keyword evidence="3" id="KW-0547">Nucleotide-binding</keyword>
<evidence type="ECO:0000259" key="10">
    <source>
        <dbReference type="PROSITE" id="PS50929"/>
    </source>
</evidence>
<organism evidence="11 12">
    <name type="scientific">Yinghuangia aomiensis</name>
    <dbReference type="NCBI Taxonomy" id="676205"/>
    <lineage>
        <taxon>Bacteria</taxon>
        <taxon>Bacillati</taxon>
        <taxon>Actinomycetota</taxon>
        <taxon>Actinomycetes</taxon>
        <taxon>Kitasatosporales</taxon>
        <taxon>Streptomycetaceae</taxon>
        <taxon>Yinghuangia</taxon>
    </lineage>
</organism>
<keyword evidence="12" id="KW-1185">Reference proteome</keyword>
<dbReference type="SUPFAM" id="SSF90123">
    <property type="entry name" value="ABC transporter transmembrane region"/>
    <property type="match status" value="1"/>
</dbReference>
<dbReference type="InterPro" id="IPR036640">
    <property type="entry name" value="ABC1_TM_sf"/>
</dbReference>
<dbReference type="InterPro" id="IPR011527">
    <property type="entry name" value="ABC1_TM_dom"/>
</dbReference>
<dbReference type="SMART" id="SM00382">
    <property type="entry name" value="AAA"/>
    <property type="match status" value="1"/>
</dbReference>
<dbReference type="Gene3D" id="3.40.50.300">
    <property type="entry name" value="P-loop containing nucleotide triphosphate hydrolases"/>
    <property type="match status" value="1"/>
</dbReference>
<accession>A0ABP9H3H5</accession>
<evidence type="ECO:0000256" key="8">
    <source>
        <dbReference type="SAM" id="Phobius"/>
    </source>
</evidence>
<keyword evidence="6 8" id="KW-0472">Membrane</keyword>
<dbReference type="GO" id="GO:0005524">
    <property type="term" value="F:ATP binding"/>
    <property type="evidence" value="ECO:0007669"/>
    <property type="project" value="UniProtKB-KW"/>
</dbReference>
<keyword evidence="2 8" id="KW-0812">Transmembrane</keyword>
<evidence type="ECO:0000259" key="9">
    <source>
        <dbReference type="PROSITE" id="PS50893"/>
    </source>
</evidence>
<evidence type="ECO:0000256" key="1">
    <source>
        <dbReference type="ARBA" id="ARBA00004651"/>
    </source>
</evidence>
<feature type="transmembrane region" description="Helical" evidence="8">
    <location>
        <begin position="325"/>
        <end position="346"/>
    </location>
</feature>
<dbReference type="PROSITE" id="PS50893">
    <property type="entry name" value="ABC_TRANSPORTER_2"/>
    <property type="match status" value="1"/>
</dbReference>
<feature type="transmembrane region" description="Helical" evidence="8">
    <location>
        <begin position="65"/>
        <end position="86"/>
    </location>
</feature>
<comment type="subcellular location">
    <subcellularLocation>
        <location evidence="1">Cell membrane</location>
        <topology evidence="1">Multi-pass membrane protein</topology>
    </subcellularLocation>
</comment>
<evidence type="ECO:0000256" key="7">
    <source>
        <dbReference type="SAM" id="MobiDB-lite"/>
    </source>
</evidence>
<dbReference type="RefSeq" id="WP_345675508.1">
    <property type="nucleotide sequence ID" value="NZ_BAABHS010000007.1"/>
</dbReference>
<dbReference type="PROSITE" id="PS50929">
    <property type="entry name" value="ABC_TM1F"/>
    <property type="match status" value="1"/>
</dbReference>
<evidence type="ECO:0000256" key="6">
    <source>
        <dbReference type="ARBA" id="ARBA00023136"/>
    </source>
</evidence>
<dbReference type="InterPro" id="IPR017871">
    <property type="entry name" value="ABC_transporter-like_CS"/>
</dbReference>
<dbReference type="InterPro" id="IPR039421">
    <property type="entry name" value="Type_1_exporter"/>
</dbReference>
<dbReference type="EMBL" id="BAABHS010000007">
    <property type="protein sequence ID" value="GAA4960970.1"/>
    <property type="molecule type" value="Genomic_DNA"/>
</dbReference>
<protein>
    <submittedName>
        <fullName evidence="11">ABC transporter ATP-binding protein</fullName>
    </submittedName>
</protein>
<proteinExistence type="predicted"/>
<evidence type="ECO:0000256" key="2">
    <source>
        <dbReference type="ARBA" id="ARBA00022692"/>
    </source>
</evidence>
<feature type="domain" description="ABC transmembrane type-1" evidence="10">
    <location>
        <begin position="67"/>
        <end position="354"/>
    </location>
</feature>
<reference evidence="12" key="1">
    <citation type="journal article" date="2019" name="Int. J. Syst. Evol. Microbiol.">
        <title>The Global Catalogue of Microorganisms (GCM) 10K type strain sequencing project: providing services to taxonomists for standard genome sequencing and annotation.</title>
        <authorList>
            <consortium name="The Broad Institute Genomics Platform"/>
            <consortium name="The Broad Institute Genome Sequencing Center for Infectious Disease"/>
            <person name="Wu L."/>
            <person name="Ma J."/>
        </authorList>
    </citation>
    <scope>NUCLEOTIDE SEQUENCE [LARGE SCALE GENOMIC DNA]</scope>
    <source>
        <strain evidence="12">JCM 17986</strain>
    </source>
</reference>
<dbReference type="CDD" id="cd03228">
    <property type="entry name" value="ABCC_MRP_Like"/>
    <property type="match status" value="1"/>
</dbReference>